<dbReference type="InterPro" id="IPR006620">
    <property type="entry name" value="Pro_4_hyd_alph"/>
</dbReference>
<dbReference type="Pfam" id="PF23557">
    <property type="entry name" value="TPR_leprecan"/>
    <property type="match status" value="1"/>
</dbReference>
<dbReference type="Gene3D" id="1.25.40.10">
    <property type="entry name" value="Tetratricopeptide repeat domain"/>
    <property type="match status" value="1"/>
</dbReference>
<dbReference type="Proteomes" id="UP000694888">
    <property type="component" value="Unplaced"/>
</dbReference>
<accession>A0ABM1A0K2</accession>
<keyword evidence="7" id="KW-0677">Repeat</keyword>
<dbReference type="SMART" id="SM00702">
    <property type="entry name" value="P4Hc"/>
    <property type="match status" value="1"/>
</dbReference>
<dbReference type="Pfam" id="PF13640">
    <property type="entry name" value="2OG-FeII_Oxy_3"/>
    <property type="match status" value="1"/>
</dbReference>
<protein>
    <recommendedName>
        <fullName evidence="4">procollagen-proline 3-dioxygenase</fullName>
        <ecNumber evidence="4">1.14.11.7</ecNumber>
    </recommendedName>
</protein>
<evidence type="ECO:0000256" key="9">
    <source>
        <dbReference type="ARBA" id="ARBA00022824"/>
    </source>
</evidence>
<evidence type="ECO:0000256" key="13">
    <source>
        <dbReference type="ARBA" id="ARBA00023180"/>
    </source>
</evidence>
<feature type="domain" description="Fe2OG dioxygenase" evidence="14">
    <location>
        <begin position="617"/>
        <end position="727"/>
    </location>
</feature>
<dbReference type="InterPro" id="IPR044862">
    <property type="entry name" value="Pro_4_hyd_alph_FE2OG_OXY"/>
</dbReference>
<name>A0ABM1A0K2_APLCA</name>
<dbReference type="InterPro" id="IPR056585">
    <property type="entry name" value="Leprecan_dom"/>
</dbReference>
<evidence type="ECO:0000256" key="10">
    <source>
        <dbReference type="ARBA" id="ARBA00022964"/>
    </source>
</evidence>
<keyword evidence="15" id="KW-1185">Reference proteome</keyword>
<sequence>MLFYRDKAGVPEKHFLDMEMVTYKEEYIRAMMAHKAELWTGVIRHLEMCVEDYFVQDERCQADCQGKTRMRGTEFSTGIADLIIDILTCRLNCEEQLSAVYSEPIDFFLQDIFHYLNFAYYKVGDYEKSAEAIASCLQLNGSHQVMKDNKEVLKKKIDYADEDFVARESVVEYAAQKREMQDLMDFINKNYKWPDINENVEDEEEDEDILQQDNVESDDWMTRYEKLGMHIIAKAEDLSRAQRFVTDGLLKPEQCEELLMLVEGIPVKASGALTFTLKLAQERLERSPDEEYEASLRLFIRAAEAIRHYTQRYTEAPDAYYLKHTSVVCWSQPSELKEKLDCYRQEHGSCVRFDDMSDELYVDAFTTVTYLNTADEDGDFVFLGENRGVDNSFGVKCGRTVGFNSGDRHTLKIPKGNSQRCAMVIDYTIYRSDDEKEYQDTLSLLHRVDELRLASAQKSSEVVMKAFDDKGVKIVKKSDDLQGKERFVADGLATDAQCNTLRNMVLEMGKAGDGYEGQKSPHTINEMFAGLSLVQVAQSGALVGDGYDHLKSKTFFVSPHTEHELYQGITIYRASKLMHMGMISTFGLRAFLELSEDARLLVEKYFNLTKPLYFDYTHLVCRTAIDDSKSQRQDLSHPVHADNCLLQPDGSCTKDYPAFTQRDYSAILYLNADFEGGEFFFAHSNKSEQVSLRPKCGRLVGFNAGEFHGVRAVKSGQRCALALWFTHNPNFKELAHIQARKTLKQVEKDQQSEEKIVHEDL</sequence>
<evidence type="ECO:0000256" key="3">
    <source>
        <dbReference type="ARBA" id="ARBA00006487"/>
    </source>
</evidence>
<reference evidence="16" key="1">
    <citation type="submission" date="2025-08" db="UniProtKB">
        <authorList>
            <consortium name="RefSeq"/>
        </authorList>
    </citation>
    <scope>IDENTIFICATION</scope>
</reference>
<keyword evidence="10" id="KW-0223">Dioxygenase</keyword>
<keyword evidence="9" id="KW-0256">Endoplasmic reticulum</keyword>
<dbReference type="EC" id="1.14.11.7" evidence="4"/>
<comment type="similarity">
    <text evidence="3">Belongs to the leprecan family.</text>
</comment>
<evidence type="ECO:0000256" key="11">
    <source>
        <dbReference type="ARBA" id="ARBA00023002"/>
    </source>
</evidence>
<keyword evidence="8" id="KW-0802">TPR repeat</keyword>
<dbReference type="SUPFAM" id="SSF48452">
    <property type="entry name" value="TPR-like"/>
    <property type="match status" value="1"/>
</dbReference>
<keyword evidence="6" id="KW-0732">Signal</keyword>
<dbReference type="PROSITE" id="PS51471">
    <property type="entry name" value="FE2OG_OXY"/>
    <property type="match status" value="1"/>
</dbReference>
<keyword evidence="11" id="KW-0560">Oxidoreductase</keyword>
<keyword evidence="5" id="KW-0479">Metal-binding</keyword>
<organism evidence="15 16">
    <name type="scientific">Aplysia californica</name>
    <name type="common">California sea hare</name>
    <dbReference type="NCBI Taxonomy" id="6500"/>
    <lineage>
        <taxon>Eukaryota</taxon>
        <taxon>Metazoa</taxon>
        <taxon>Spiralia</taxon>
        <taxon>Lophotrochozoa</taxon>
        <taxon>Mollusca</taxon>
        <taxon>Gastropoda</taxon>
        <taxon>Heterobranchia</taxon>
        <taxon>Euthyneura</taxon>
        <taxon>Tectipleura</taxon>
        <taxon>Aplysiida</taxon>
        <taxon>Aplysioidea</taxon>
        <taxon>Aplysiidae</taxon>
        <taxon>Aplysia</taxon>
    </lineage>
</organism>
<evidence type="ECO:0000256" key="7">
    <source>
        <dbReference type="ARBA" id="ARBA00022737"/>
    </source>
</evidence>
<evidence type="ECO:0000256" key="4">
    <source>
        <dbReference type="ARBA" id="ARBA00012262"/>
    </source>
</evidence>
<evidence type="ECO:0000313" key="15">
    <source>
        <dbReference type="Proteomes" id="UP000694888"/>
    </source>
</evidence>
<dbReference type="PANTHER" id="PTHR14049">
    <property type="entry name" value="LEPRECAN 1"/>
    <property type="match status" value="1"/>
</dbReference>
<dbReference type="GeneID" id="101860739"/>
<dbReference type="InterPro" id="IPR005123">
    <property type="entry name" value="Oxoglu/Fe-dep_dioxygenase_dom"/>
</dbReference>
<evidence type="ECO:0000259" key="14">
    <source>
        <dbReference type="PROSITE" id="PS51471"/>
    </source>
</evidence>
<dbReference type="Gene3D" id="2.60.120.620">
    <property type="entry name" value="q2cbj1_9rhob like domain"/>
    <property type="match status" value="2"/>
</dbReference>
<evidence type="ECO:0000256" key="8">
    <source>
        <dbReference type="ARBA" id="ARBA00022803"/>
    </source>
</evidence>
<comment type="cofactor">
    <cofactor evidence="1">
        <name>L-ascorbate</name>
        <dbReference type="ChEBI" id="CHEBI:38290"/>
    </cofactor>
</comment>
<evidence type="ECO:0000256" key="1">
    <source>
        <dbReference type="ARBA" id="ARBA00001961"/>
    </source>
</evidence>
<evidence type="ECO:0000256" key="2">
    <source>
        <dbReference type="ARBA" id="ARBA00001962"/>
    </source>
</evidence>
<evidence type="ECO:0000313" key="16">
    <source>
        <dbReference type="RefSeq" id="XP_012938387.1"/>
    </source>
</evidence>
<dbReference type="PANTHER" id="PTHR14049:SF9">
    <property type="entry name" value="PROCOLLAGEN-PROLINE 3-DIOXYGENASE"/>
    <property type="match status" value="1"/>
</dbReference>
<evidence type="ECO:0000256" key="12">
    <source>
        <dbReference type="ARBA" id="ARBA00023004"/>
    </source>
</evidence>
<dbReference type="InterPro" id="IPR011990">
    <property type="entry name" value="TPR-like_helical_dom_sf"/>
</dbReference>
<evidence type="ECO:0000256" key="5">
    <source>
        <dbReference type="ARBA" id="ARBA00022723"/>
    </source>
</evidence>
<gene>
    <name evidence="16" type="primary">LOC101860739</name>
</gene>
<dbReference type="RefSeq" id="XP_012938387.1">
    <property type="nucleotide sequence ID" value="XM_013082933.2"/>
</dbReference>
<proteinExistence type="inferred from homology"/>
<evidence type="ECO:0000256" key="6">
    <source>
        <dbReference type="ARBA" id="ARBA00022729"/>
    </source>
</evidence>
<keyword evidence="12" id="KW-0408">Iron</keyword>
<comment type="cofactor">
    <cofactor evidence="2">
        <name>Fe cation</name>
        <dbReference type="ChEBI" id="CHEBI:24875"/>
    </cofactor>
</comment>
<dbReference type="InterPro" id="IPR039575">
    <property type="entry name" value="P3H"/>
</dbReference>
<keyword evidence="13" id="KW-0325">Glycoprotein</keyword>